<keyword evidence="2" id="KW-0547">Nucleotide-binding</keyword>
<reference evidence="5 6" key="1">
    <citation type="journal article" date="2016" name="Nat. Commun.">
        <title>Thousands of microbial genomes shed light on interconnected biogeochemical processes in an aquifer system.</title>
        <authorList>
            <person name="Anantharaman K."/>
            <person name="Brown C.T."/>
            <person name="Hug L.A."/>
            <person name="Sharon I."/>
            <person name="Castelle C.J."/>
            <person name="Probst A.J."/>
            <person name="Thomas B.C."/>
            <person name="Singh A."/>
            <person name="Wilkins M.J."/>
            <person name="Karaoz U."/>
            <person name="Brodie E.L."/>
            <person name="Williams K.H."/>
            <person name="Hubbard S.S."/>
            <person name="Banfield J.F."/>
        </authorList>
    </citation>
    <scope>NUCLEOTIDE SEQUENCE [LARGE SCALE GENOMIC DNA]</scope>
</reference>
<dbReference type="Pfam" id="PF00005">
    <property type="entry name" value="ABC_tran"/>
    <property type="match status" value="1"/>
</dbReference>
<name>A0A1F5S4B6_9BACT</name>
<evidence type="ECO:0000256" key="1">
    <source>
        <dbReference type="ARBA" id="ARBA00022448"/>
    </source>
</evidence>
<dbReference type="AlphaFoldDB" id="A0A1F5S4B6"/>
<dbReference type="InterPro" id="IPR003593">
    <property type="entry name" value="AAA+_ATPase"/>
</dbReference>
<dbReference type="Gene3D" id="3.40.50.300">
    <property type="entry name" value="P-loop containing nucleotide triphosphate hydrolases"/>
    <property type="match status" value="1"/>
</dbReference>
<dbReference type="GO" id="GO:0005524">
    <property type="term" value="F:ATP binding"/>
    <property type="evidence" value="ECO:0007669"/>
    <property type="project" value="UniProtKB-KW"/>
</dbReference>
<sequence length="249" mass="28908">MDTIITVKNLKKSFKDTEVFKDFSIDFLRGKITAIFGPNGSGKSTLLDILAGIVPKDGGEFEIKDFDSFTFSYIFQNYRDSLLPWRNNFKNVALPLQIQKKSNEEIEKKVTELQALFEFQFDWRRYPYELSGGQQQILAFMRALVTNPKVLFIDEPFSALDYENNLRLRKYLQKYFLKYKPTVLLVTHNIEEAVHLADKIIVFSQKPTKVVQIIENSLPCPRTLDSLKTEHFKLIKDSVLCAFQKSISI</sequence>
<keyword evidence="1" id="KW-0813">Transport</keyword>
<evidence type="ECO:0000313" key="5">
    <source>
        <dbReference type="EMBL" id="OGF21540.1"/>
    </source>
</evidence>
<evidence type="ECO:0000256" key="3">
    <source>
        <dbReference type="ARBA" id="ARBA00022840"/>
    </source>
</evidence>
<evidence type="ECO:0000259" key="4">
    <source>
        <dbReference type="PROSITE" id="PS50893"/>
    </source>
</evidence>
<accession>A0A1F5S4B6</accession>
<dbReference type="PROSITE" id="PS50893">
    <property type="entry name" value="ABC_TRANSPORTER_2"/>
    <property type="match status" value="1"/>
</dbReference>
<keyword evidence="3" id="KW-0067">ATP-binding</keyword>
<dbReference type="PANTHER" id="PTHR42788">
    <property type="entry name" value="TAURINE IMPORT ATP-BINDING PROTEIN-RELATED"/>
    <property type="match status" value="1"/>
</dbReference>
<dbReference type="PANTHER" id="PTHR42788:SF13">
    <property type="entry name" value="ALIPHATIC SULFONATES IMPORT ATP-BINDING PROTEIN SSUB"/>
    <property type="match status" value="1"/>
</dbReference>
<feature type="domain" description="ABC transporter" evidence="4">
    <location>
        <begin position="5"/>
        <end position="230"/>
    </location>
</feature>
<comment type="caution">
    <text evidence="5">The sequence shown here is derived from an EMBL/GenBank/DDBJ whole genome shotgun (WGS) entry which is preliminary data.</text>
</comment>
<dbReference type="SUPFAM" id="SSF52540">
    <property type="entry name" value="P-loop containing nucleoside triphosphate hydrolases"/>
    <property type="match status" value="1"/>
</dbReference>
<dbReference type="SMART" id="SM00382">
    <property type="entry name" value="AAA"/>
    <property type="match status" value="1"/>
</dbReference>
<dbReference type="Proteomes" id="UP000177407">
    <property type="component" value="Unassembled WGS sequence"/>
</dbReference>
<dbReference type="EMBL" id="MFGA01000004">
    <property type="protein sequence ID" value="OGF21540.1"/>
    <property type="molecule type" value="Genomic_DNA"/>
</dbReference>
<organism evidence="5 6">
    <name type="scientific">Candidatus Falkowbacteria bacterium RIFOXYA2_FULL_38_12</name>
    <dbReference type="NCBI Taxonomy" id="1797993"/>
    <lineage>
        <taxon>Bacteria</taxon>
        <taxon>Candidatus Falkowiibacteriota</taxon>
    </lineage>
</organism>
<dbReference type="InterPro" id="IPR050166">
    <property type="entry name" value="ABC_transporter_ATP-bind"/>
</dbReference>
<protein>
    <recommendedName>
        <fullName evidence="4">ABC transporter domain-containing protein</fullName>
    </recommendedName>
</protein>
<dbReference type="InterPro" id="IPR027417">
    <property type="entry name" value="P-loop_NTPase"/>
</dbReference>
<gene>
    <name evidence="5" type="ORF">A2257_01200</name>
</gene>
<evidence type="ECO:0000256" key="2">
    <source>
        <dbReference type="ARBA" id="ARBA00022741"/>
    </source>
</evidence>
<proteinExistence type="predicted"/>
<dbReference type="InterPro" id="IPR003439">
    <property type="entry name" value="ABC_transporter-like_ATP-bd"/>
</dbReference>
<dbReference type="GO" id="GO:0016887">
    <property type="term" value="F:ATP hydrolysis activity"/>
    <property type="evidence" value="ECO:0007669"/>
    <property type="project" value="InterPro"/>
</dbReference>
<evidence type="ECO:0000313" key="6">
    <source>
        <dbReference type="Proteomes" id="UP000177407"/>
    </source>
</evidence>